<reference evidence="1" key="2">
    <citation type="submission" date="2014-03" db="EMBL/GenBank/DDBJ databases">
        <authorList>
            <person name="Cheng R."/>
            <person name="Zhang C.-X."/>
        </authorList>
    </citation>
    <scope>NUCLEOTIDE SEQUENCE</scope>
    <source>
        <strain evidence="1">Hangzhou</strain>
    </source>
</reference>
<protein>
    <submittedName>
        <fullName evidence="1">Guanylate kinase</fullName>
    </submittedName>
</protein>
<sequence length="300" mass="34824">MDSLSVRINNLNLPSKRAFISERKLSTDDDDNNDSTCTTTSQHVQHSSVFVGAASATGKTTILNYIRKHYRYCQVSNISFETLWNMWHNEDTVLTRLTTERNDTKIYEHTKECPHIYKIIHNYCKKFKKPHNSEKLITRFYTRVCHTLDRVIDPTDNSIKIIIIDTTKHYHDRFYSRLVAKNNGIDNSNIIYLYLQLIAYIAFLDKADHCQSLRVVVVRYNDGTVFGKDDIYKIQDLLTSVIHTERVQGNIVEYSWESWIANLDMPQSFVMCVNHLDIPSISQLIVNSHIDNTSGVPVDE</sequence>
<organism evidence="1">
    <name type="scientific">Nilaparvata lugens endogenous nudivirus</name>
    <dbReference type="NCBI Taxonomy" id="1487700"/>
    <lineage>
        <taxon>Viruses</taxon>
        <taxon>Viruses incertae sedis</taxon>
        <taxon>Naldaviricetes</taxon>
        <taxon>Lefavirales</taxon>
        <taxon>Nudiviridae</taxon>
    </lineage>
</organism>
<reference evidence="1" key="1">
    <citation type="journal article" date="2014" name="J. Virol.">
        <title>Brown planthopper nudivirus DNA integrated in its host genome.</title>
        <authorList>
            <person name="Cheng R.L."/>
            <person name="Xi Y."/>
            <person name="Lou Y.H."/>
            <person name="Wang Z."/>
            <person name="Xu J.Y."/>
            <person name="Xu H.J."/>
            <person name="Zhang C.X."/>
        </authorList>
    </citation>
    <scope>NUCLEOTIDE SEQUENCE</scope>
    <source>
        <strain evidence="1">Hangzhou</strain>
    </source>
</reference>
<accession>X5GE81</accession>
<keyword evidence="1" id="KW-0808">Transferase</keyword>
<name>X5GE81_9VIRU</name>
<keyword evidence="1" id="KW-0418">Kinase</keyword>
<proteinExistence type="predicted"/>
<dbReference type="GO" id="GO:0016301">
    <property type="term" value="F:kinase activity"/>
    <property type="evidence" value="ECO:0007669"/>
    <property type="project" value="UniProtKB-KW"/>
</dbReference>
<dbReference type="EMBL" id="KJ566563">
    <property type="protein sequence ID" value="AHW98281.1"/>
    <property type="molecule type" value="Genomic_DNA"/>
</dbReference>
<evidence type="ECO:0000313" key="1">
    <source>
        <dbReference type="EMBL" id="AHW98281.1"/>
    </source>
</evidence>